<keyword evidence="3" id="KW-1185">Reference proteome</keyword>
<proteinExistence type="predicted"/>
<evidence type="ECO:0000313" key="2">
    <source>
        <dbReference type="EMBL" id="GBP58199.1"/>
    </source>
</evidence>
<gene>
    <name evidence="2" type="ORF">EVAR_87776_1</name>
</gene>
<reference evidence="2 3" key="1">
    <citation type="journal article" date="2019" name="Commun. Biol.">
        <title>The bagworm genome reveals a unique fibroin gene that provides high tensile strength.</title>
        <authorList>
            <person name="Kono N."/>
            <person name="Nakamura H."/>
            <person name="Ohtoshi R."/>
            <person name="Tomita M."/>
            <person name="Numata K."/>
            <person name="Arakawa K."/>
        </authorList>
    </citation>
    <scope>NUCLEOTIDE SEQUENCE [LARGE SCALE GENOMIC DNA]</scope>
</reference>
<sequence>MVPPHPRPGARPGAATAAQGSVLTCVVLSVAASICMTRTRTAITYPSPRGVATEGSCPRRGSKRSTLDIEGKIAEWRGRASAPPASPPAPRSPTQLLLEQGAVVCQLAPPAAAAALIDDLKSRLDAKDEDRESGIHDAE</sequence>
<evidence type="ECO:0000256" key="1">
    <source>
        <dbReference type="SAM" id="MobiDB-lite"/>
    </source>
</evidence>
<dbReference type="EMBL" id="BGZK01000729">
    <property type="protein sequence ID" value="GBP58199.1"/>
    <property type="molecule type" value="Genomic_DNA"/>
</dbReference>
<feature type="region of interest" description="Disordered" evidence="1">
    <location>
        <begin position="47"/>
        <end position="67"/>
    </location>
</feature>
<protein>
    <submittedName>
        <fullName evidence="2">Uncharacterized protein</fullName>
    </submittedName>
</protein>
<accession>A0A4C1X760</accession>
<dbReference type="OrthoDB" id="6229420at2759"/>
<evidence type="ECO:0000313" key="3">
    <source>
        <dbReference type="Proteomes" id="UP000299102"/>
    </source>
</evidence>
<organism evidence="2 3">
    <name type="scientific">Eumeta variegata</name>
    <name type="common">Bagworm moth</name>
    <name type="synonym">Eumeta japonica</name>
    <dbReference type="NCBI Taxonomy" id="151549"/>
    <lineage>
        <taxon>Eukaryota</taxon>
        <taxon>Metazoa</taxon>
        <taxon>Ecdysozoa</taxon>
        <taxon>Arthropoda</taxon>
        <taxon>Hexapoda</taxon>
        <taxon>Insecta</taxon>
        <taxon>Pterygota</taxon>
        <taxon>Neoptera</taxon>
        <taxon>Endopterygota</taxon>
        <taxon>Lepidoptera</taxon>
        <taxon>Glossata</taxon>
        <taxon>Ditrysia</taxon>
        <taxon>Tineoidea</taxon>
        <taxon>Psychidae</taxon>
        <taxon>Oiketicinae</taxon>
        <taxon>Eumeta</taxon>
    </lineage>
</organism>
<comment type="caution">
    <text evidence="2">The sequence shown here is derived from an EMBL/GenBank/DDBJ whole genome shotgun (WGS) entry which is preliminary data.</text>
</comment>
<dbReference type="AlphaFoldDB" id="A0A4C1X760"/>
<dbReference type="Proteomes" id="UP000299102">
    <property type="component" value="Unassembled WGS sequence"/>
</dbReference>
<name>A0A4C1X760_EUMVA</name>